<dbReference type="EMBL" id="CP119879">
    <property type="protein sequence ID" value="WFD35654.1"/>
    <property type="molecule type" value="Genomic_DNA"/>
</dbReference>
<dbReference type="GO" id="GO:0005654">
    <property type="term" value="C:nucleoplasm"/>
    <property type="evidence" value="ECO:0007669"/>
    <property type="project" value="TreeGrafter"/>
</dbReference>
<dbReference type="InterPro" id="IPR048696">
    <property type="entry name" value="SHQ1-like_CS"/>
</dbReference>
<accession>A0AAF0J7H5</accession>
<dbReference type="InterPro" id="IPR008978">
    <property type="entry name" value="HSP20-like_chaperone"/>
</dbReference>
<evidence type="ECO:0000259" key="3">
    <source>
        <dbReference type="Pfam" id="PF04925"/>
    </source>
</evidence>
<feature type="domain" description="SHQ1-like CS" evidence="4">
    <location>
        <begin position="5"/>
        <end position="85"/>
    </location>
</feature>
<evidence type="ECO:0000259" key="4">
    <source>
        <dbReference type="Pfam" id="PF21413"/>
    </source>
</evidence>
<dbReference type="AlphaFoldDB" id="A0AAF0J7H5"/>
<evidence type="ECO:0000313" key="5">
    <source>
        <dbReference type="EMBL" id="WFD35654.1"/>
    </source>
</evidence>
<evidence type="ECO:0000313" key="6">
    <source>
        <dbReference type="Proteomes" id="UP001219933"/>
    </source>
</evidence>
<dbReference type="GO" id="GO:0000493">
    <property type="term" value="P:box H/ACA snoRNP assembly"/>
    <property type="evidence" value="ECO:0007669"/>
    <property type="project" value="InterPro"/>
</dbReference>
<feature type="compositionally biased region" description="Basic and acidic residues" evidence="2">
    <location>
        <begin position="194"/>
        <end position="211"/>
    </location>
</feature>
<dbReference type="InterPro" id="IPR039742">
    <property type="entry name" value="Shq1"/>
</dbReference>
<dbReference type="GO" id="GO:0005737">
    <property type="term" value="C:cytoplasm"/>
    <property type="evidence" value="ECO:0007669"/>
    <property type="project" value="TreeGrafter"/>
</dbReference>
<dbReference type="InterPro" id="IPR007009">
    <property type="entry name" value="Shq1_C"/>
</dbReference>
<dbReference type="Proteomes" id="UP001219933">
    <property type="component" value="Chromosome 3"/>
</dbReference>
<reference evidence="5" key="1">
    <citation type="submission" date="2023-03" db="EMBL/GenBank/DDBJ databases">
        <title>Mating type loci evolution in Malassezia.</title>
        <authorList>
            <person name="Coelho M.A."/>
        </authorList>
    </citation>
    <scope>NUCLEOTIDE SEQUENCE</scope>
    <source>
        <strain evidence="5">CBS 11721</strain>
    </source>
</reference>
<proteinExistence type="inferred from homology"/>
<gene>
    <name evidence="5" type="ORF">MCUN1_002512</name>
</gene>
<dbReference type="PANTHER" id="PTHR12967:SF0">
    <property type="entry name" value="PROTEIN SHQ1 HOMOLOG"/>
    <property type="match status" value="1"/>
</dbReference>
<evidence type="ECO:0000256" key="2">
    <source>
        <dbReference type="SAM" id="MobiDB-lite"/>
    </source>
</evidence>
<dbReference type="PANTHER" id="PTHR12967">
    <property type="entry name" value="PROTEIN SHQ1 HOMOLOG"/>
    <property type="match status" value="1"/>
</dbReference>
<dbReference type="Pfam" id="PF21413">
    <property type="entry name" value="SHQ1-like_CS"/>
    <property type="match status" value="1"/>
</dbReference>
<evidence type="ECO:0000256" key="1">
    <source>
        <dbReference type="ARBA" id="ARBA00005607"/>
    </source>
</evidence>
<dbReference type="GO" id="GO:0051082">
    <property type="term" value="F:unfolded protein binding"/>
    <property type="evidence" value="ECO:0007669"/>
    <property type="project" value="TreeGrafter"/>
</dbReference>
<sequence length="415" mass="46199">MDLTTPTFALSQDDASLTVRIDLRGATTNVARVVAQDKTFGCFAEPLYLPLSLPADVEELEDKVPVSGTDDAKEVCVRLVKRVPAQWDMAQVVPQLLSHAEMDQLSRDAEKYTQGRYSVGLTSYYRRIPSDIVAEFAAKGTVVPFLDIPDPENYSLAARVKKAEQLECEKWDEGMFLDATMDQDGYVSPALGTKTKEPAVAEEAERPRGAEGGDDQMPQSARAEAFLVELLFAYVYEVKASYGDMSSESAWTICKLCRSLTCFTETKLEDDVDLLRILRASYRRALTYPLYRSWKLCDSVRLHVAERLTKPHARAFVSMMLRDIDTLFFTAPAESGAPEIVCQVLAALWQLWMAPLQTWLATTSDDELHKIGEAVRAFDTSLAFKEHVGTPGDWDIDALEHAAAEELQGNEGGFI</sequence>
<dbReference type="Gene3D" id="2.60.40.790">
    <property type="match status" value="1"/>
</dbReference>
<protein>
    <recommendedName>
        <fullName evidence="7">Shq1 protein domain-containing protein</fullName>
    </recommendedName>
</protein>
<feature type="region of interest" description="Disordered" evidence="2">
    <location>
        <begin position="191"/>
        <end position="217"/>
    </location>
</feature>
<comment type="similarity">
    <text evidence="1">Belongs to the SHQ1 family.</text>
</comment>
<feature type="domain" description="Shq1 C-terminal" evidence="3">
    <location>
        <begin position="223"/>
        <end position="378"/>
    </location>
</feature>
<organism evidence="5 6">
    <name type="scientific">Malassezia cuniculi</name>
    <dbReference type="NCBI Taxonomy" id="948313"/>
    <lineage>
        <taxon>Eukaryota</taxon>
        <taxon>Fungi</taxon>
        <taxon>Dikarya</taxon>
        <taxon>Basidiomycota</taxon>
        <taxon>Ustilaginomycotina</taxon>
        <taxon>Malasseziomycetes</taxon>
        <taxon>Malasseziales</taxon>
        <taxon>Malasseziaceae</taxon>
        <taxon>Malassezia</taxon>
    </lineage>
</organism>
<name>A0AAF0J7H5_9BASI</name>
<evidence type="ECO:0008006" key="7">
    <source>
        <dbReference type="Google" id="ProtNLM"/>
    </source>
</evidence>
<keyword evidence="6" id="KW-1185">Reference proteome</keyword>
<dbReference type="Pfam" id="PF04925">
    <property type="entry name" value="SHQ1"/>
    <property type="match status" value="1"/>
</dbReference>